<reference evidence="3" key="1">
    <citation type="submission" date="2022-04" db="EMBL/GenBank/DDBJ databases">
        <title>Carnegiea gigantea Genome sequencing and assembly v2.</title>
        <authorList>
            <person name="Copetti D."/>
            <person name="Sanderson M.J."/>
            <person name="Burquez A."/>
            <person name="Wojciechowski M.F."/>
        </authorList>
    </citation>
    <scope>NUCLEOTIDE SEQUENCE</scope>
    <source>
        <strain evidence="3">SGP5-SGP5p</strain>
        <tissue evidence="3">Aerial part</tissue>
    </source>
</reference>
<proteinExistence type="predicted"/>
<protein>
    <recommendedName>
        <fullName evidence="5">Pentatricopeptide repeat-containing protein</fullName>
    </recommendedName>
</protein>
<organism evidence="3 4">
    <name type="scientific">Carnegiea gigantea</name>
    <dbReference type="NCBI Taxonomy" id="171969"/>
    <lineage>
        <taxon>Eukaryota</taxon>
        <taxon>Viridiplantae</taxon>
        <taxon>Streptophyta</taxon>
        <taxon>Embryophyta</taxon>
        <taxon>Tracheophyta</taxon>
        <taxon>Spermatophyta</taxon>
        <taxon>Magnoliopsida</taxon>
        <taxon>eudicotyledons</taxon>
        <taxon>Gunneridae</taxon>
        <taxon>Pentapetalae</taxon>
        <taxon>Caryophyllales</taxon>
        <taxon>Cactineae</taxon>
        <taxon>Cactaceae</taxon>
        <taxon>Cactoideae</taxon>
        <taxon>Echinocereeae</taxon>
        <taxon>Carnegiea</taxon>
    </lineage>
</organism>
<dbReference type="EMBL" id="JAKOGI010000344">
    <property type="protein sequence ID" value="KAJ8436436.1"/>
    <property type="molecule type" value="Genomic_DNA"/>
</dbReference>
<name>A0A9Q1K3A9_9CARY</name>
<feature type="region of interest" description="Disordered" evidence="2">
    <location>
        <begin position="122"/>
        <end position="143"/>
    </location>
</feature>
<keyword evidence="4" id="KW-1185">Reference proteome</keyword>
<evidence type="ECO:0000313" key="3">
    <source>
        <dbReference type="EMBL" id="KAJ8436436.1"/>
    </source>
</evidence>
<comment type="caution">
    <text evidence="3">The sequence shown here is derived from an EMBL/GenBank/DDBJ whole genome shotgun (WGS) entry which is preliminary data.</text>
</comment>
<feature type="compositionally biased region" description="Basic and acidic residues" evidence="2">
    <location>
        <begin position="33"/>
        <end position="44"/>
    </location>
</feature>
<gene>
    <name evidence="3" type="ORF">Cgig2_013477</name>
</gene>
<feature type="compositionally biased region" description="Basic residues" evidence="2">
    <location>
        <begin position="126"/>
        <end position="143"/>
    </location>
</feature>
<dbReference type="AlphaFoldDB" id="A0A9Q1K3A9"/>
<dbReference type="OrthoDB" id="185373at2759"/>
<evidence type="ECO:0000256" key="2">
    <source>
        <dbReference type="SAM" id="MobiDB-lite"/>
    </source>
</evidence>
<feature type="region of interest" description="Disordered" evidence="2">
    <location>
        <begin position="33"/>
        <end position="54"/>
    </location>
</feature>
<evidence type="ECO:0008006" key="5">
    <source>
        <dbReference type="Google" id="ProtNLM"/>
    </source>
</evidence>
<accession>A0A9Q1K3A9</accession>
<evidence type="ECO:0000256" key="1">
    <source>
        <dbReference type="ARBA" id="ARBA00022737"/>
    </source>
</evidence>
<evidence type="ECO:0000313" key="4">
    <source>
        <dbReference type="Proteomes" id="UP001153076"/>
    </source>
</evidence>
<dbReference type="Gene3D" id="1.25.40.10">
    <property type="entry name" value="Tetratricopeptide repeat domain"/>
    <property type="match status" value="1"/>
</dbReference>
<sequence length="225" mass="25002">MDKCYNLHRYPNNSPTTYNVQYYKGKRIVANETRGRPGDTREATMKQVGRGKSGRLWRVERTRVRHTQTMGGPRRGEGRAGKRWLRLGPGTVVAGFDCGGRTAVTGVVTAVGAAKVAGGSMEALQKKKKKKKKNERKKTCRRRKRDGSKLCNILGLCKAWETTRAIDFLADMVSRGCKPIEATYTILIKGIAHEGLAGEASELLNELYARGFLKKSSPERVAMKT</sequence>
<dbReference type="InterPro" id="IPR002885">
    <property type="entry name" value="PPR_rpt"/>
</dbReference>
<keyword evidence="1" id="KW-0677">Repeat</keyword>
<dbReference type="InterPro" id="IPR011990">
    <property type="entry name" value="TPR-like_helical_dom_sf"/>
</dbReference>
<dbReference type="Pfam" id="PF13041">
    <property type="entry name" value="PPR_2"/>
    <property type="match status" value="1"/>
</dbReference>
<dbReference type="Proteomes" id="UP001153076">
    <property type="component" value="Unassembled WGS sequence"/>
</dbReference>